<dbReference type="EC" id="2.7.-.-" evidence="5"/>
<keyword evidence="2 5" id="KW-0808">Transferase</keyword>
<evidence type="ECO:0000256" key="3">
    <source>
        <dbReference type="ARBA" id="ARBA00023169"/>
    </source>
</evidence>
<dbReference type="GO" id="GO:0000271">
    <property type="term" value="P:polysaccharide biosynthetic process"/>
    <property type="evidence" value="ECO:0007669"/>
    <property type="project" value="UniProtKB-KW"/>
</dbReference>
<dbReference type="STRING" id="1120980.GCA_000745955_01967"/>
<evidence type="ECO:0000259" key="4">
    <source>
        <dbReference type="Pfam" id="PF11380"/>
    </source>
</evidence>
<dbReference type="PANTHER" id="PTHR24045:SF0">
    <property type="entry name" value="N-ACETYLGLUCOSAMINE-1-PHOSPHOTRANSFERASE SUBUNITS ALPHA_BETA"/>
    <property type="match status" value="1"/>
</dbReference>
<sequence length="329" mass="39510">MNNNEIDFVLIWVDNNDEEWLKSFQQYKYGEQRESSERFRDWDNLHYWFRAVEKNANWVRKIHFVTCGHYPKWLNKAHPKLNLVSHQDYIDLEHLPTFSSHVIEINLHKIQGLSEKFVFFNDDFFLLNPTMQEDFFQNDLPCDAMILNAHAGDGVSHIIMNNLLVLNKYFHKKQVIKNNIWKWLNLKYGVNLLRSFCLLPWPKFTGFYDPHLPQAFLKSTFERVWELESDLMNEVSSHKFRDSKDINQYLMRYWQLVSGQFSPISIMKQGRTYHLRDDNIEQSVNMIKNSTYKMCCINDTAHISDFKFVKQKINQALEEKFPEKSSFEI</sequence>
<protein>
    <submittedName>
        <fullName evidence="5">Capsular polysaccharide phosphotransferase SacB</fullName>
        <ecNumber evidence="5">2.7.-.-</ecNumber>
    </submittedName>
</protein>
<keyword evidence="6" id="KW-1185">Reference proteome</keyword>
<dbReference type="InterPro" id="IPR047141">
    <property type="entry name" value="Stealth"/>
</dbReference>
<evidence type="ECO:0000256" key="1">
    <source>
        <dbReference type="ARBA" id="ARBA00007583"/>
    </source>
</evidence>
<dbReference type="EMBL" id="UFSO01000003">
    <property type="protein sequence ID" value="SSY80079.1"/>
    <property type="molecule type" value="Genomic_DNA"/>
</dbReference>
<accession>A0A376BT55</accession>
<name>A0A376BT55_9NEIS</name>
<dbReference type="OrthoDB" id="9776077at2"/>
<dbReference type="RefSeq" id="WP_034294356.1">
    <property type="nucleotide sequence ID" value="NZ_CP091519.2"/>
</dbReference>
<gene>
    <name evidence="5" type="primary">sacB</name>
    <name evidence="5" type="ORF">NCTC10283_01633</name>
</gene>
<dbReference type="InterPro" id="IPR021520">
    <property type="entry name" value="Stealth_CR2"/>
</dbReference>
<evidence type="ECO:0000313" key="5">
    <source>
        <dbReference type="EMBL" id="SSY80079.1"/>
    </source>
</evidence>
<dbReference type="PANTHER" id="PTHR24045">
    <property type="match status" value="1"/>
</dbReference>
<feature type="domain" description="Stealth protein CR2 conserved region 2" evidence="4">
    <location>
        <begin position="38"/>
        <end position="139"/>
    </location>
</feature>
<dbReference type="AlphaFoldDB" id="A0A376BT55"/>
<dbReference type="Proteomes" id="UP000254209">
    <property type="component" value="Unassembled WGS sequence"/>
</dbReference>
<evidence type="ECO:0000256" key="2">
    <source>
        <dbReference type="ARBA" id="ARBA00022679"/>
    </source>
</evidence>
<evidence type="ECO:0000313" key="6">
    <source>
        <dbReference type="Proteomes" id="UP000254209"/>
    </source>
</evidence>
<comment type="similarity">
    <text evidence="1">Belongs to the stealth family.</text>
</comment>
<reference evidence="5 6" key="1">
    <citation type="submission" date="2018-06" db="EMBL/GenBank/DDBJ databases">
        <authorList>
            <consortium name="Pathogen Informatics"/>
            <person name="Doyle S."/>
        </authorList>
    </citation>
    <scope>NUCLEOTIDE SEQUENCE [LARGE SCALE GENOMIC DNA]</scope>
    <source>
        <strain evidence="5 6">NCTC10283</strain>
    </source>
</reference>
<organism evidence="5 6">
    <name type="scientific">Alysiella crassa</name>
    <dbReference type="NCBI Taxonomy" id="153491"/>
    <lineage>
        <taxon>Bacteria</taxon>
        <taxon>Pseudomonadati</taxon>
        <taxon>Pseudomonadota</taxon>
        <taxon>Betaproteobacteria</taxon>
        <taxon>Neisseriales</taxon>
        <taxon>Neisseriaceae</taxon>
        <taxon>Alysiella</taxon>
    </lineage>
</organism>
<proteinExistence type="inferred from homology"/>
<dbReference type="GO" id="GO:0016772">
    <property type="term" value="F:transferase activity, transferring phosphorus-containing groups"/>
    <property type="evidence" value="ECO:0007669"/>
    <property type="project" value="InterPro"/>
</dbReference>
<keyword evidence="3" id="KW-0270">Exopolysaccharide synthesis</keyword>
<dbReference type="Pfam" id="PF11380">
    <property type="entry name" value="Stealth_CR2"/>
    <property type="match status" value="1"/>
</dbReference>